<protein>
    <recommendedName>
        <fullName evidence="3">Telomere length regulation protein conserved domain-containing protein</fullName>
    </recommendedName>
</protein>
<evidence type="ECO:0000256" key="2">
    <source>
        <dbReference type="SAM" id="MobiDB-lite"/>
    </source>
</evidence>
<dbReference type="InterPro" id="IPR051970">
    <property type="entry name" value="TEL2_Regulation"/>
</dbReference>
<dbReference type="InterPro" id="IPR016024">
    <property type="entry name" value="ARM-type_fold"/>
</dbReference>
<evidence type="ECO:0000256" key="1">
    <source>
        <dbReference type="ARBA" id="ARBA00006133"/>
    </source>
</evidence>
<feature type="compositionally biased region" description="Polar residues" evidence="2">
    <location>
        <begin position="7"/>
        <end position="22"/>
    </location>
</feature>
<dbReference type="InterPro" id="IPR019337">
    <property type="entry name" value="Telomere_length_regulation_dom"/>
</dbReference>
<feature type="domain" description="Telomere length regulation protein conserved" evidence="3">
    <location>
        <begin position="317"/>
        <end position="422"/>
    </location>
</feature>
<dbReference type="GO" id="GO:0051083">
    <property type="term" value="P:'de novo' cotranslational protein folding"/>
    <property type="evidence" value="ECO:0007669"/>
    <property type="project" value="TreeGrafter"/>
</dbReference>
<dbReference type="GO" id="GO:0005829">
    <property type="term" value="C:cytosol"/>
    <property type="evidence" value="ECO:0007669"/>
    <property type="project" value="TreeGrafter"/>
</dbReference>
<dbReference type="GO" id="GO:0051879">
    <property type="term" value="F:Hsp90 protein binding"/>
    <property type="evidence" value="ECO:0007669"/>
    <property type="project" value="TreeGrafter"/>
</dbReference>
<keyword evidence="5" id="KW-1185">Reference proteome</keyword>
<name>A0A1R2CVH0_9CILI</name>
<evidence type="ECO:0000259" key="3">
    <source>
        <dbReference type="Pfam" id="PF10193"/>
    </source>
</evidence>
<dbReference type="OrthoDB" id="10258062at2759"/>
<comment type="similarity">
    <text evidence="1">Belongs to the TEL2 family.</text>
</comment>
<organism evidence="4 5">
    <name type="scientific">Stentor coeruleus</name>
    <dbReference type="NCBI Taxonomy" id="5963"/>
    <lineage>
        <taxon>Eukaryota</taxon>
        <taxon>Sar</taxon>
        <taxon>Alveolata</taxon>
        <taxon>Ciliophora</taxon>
        <taxon>Postciliodesmatophora</taxon>
        <taxon>Heterotrichea</taxon>
        <taxon>Heterotrichida</taxon>
        <taxon>Stentoridae</taxon>
        <taxon>Stentor</taxon>
    </lineage>
</organism>
<dbReference type="EMBL" id="MPUH01000050">
    <property type="protein sequence ID" value="OMJ93007.1"/>
    <property type="molecule type" value="Genomic_DNA"/>
</dbReference>
<accession>A0A1R2CVH0</accession>
<dbReference type="SUPFAM" id="SSF48371">
    <property type="entry name" value="ARM repeat"/>
    <property type="match status" value="1"/>
</dbReference>
<gene>
    <name evidence="4" type="ORF">SteCoe_4086</name>
</gene>
<dbReference type="Pfam" id="PF10193">
    <property type="entry name" value="Telomere_reg-2"/>
    <property type="match status" value="1"/>
</dbReference>
<proteinExistence type="inferred from homology"/>
<dbReference type="Proteomes" id="UP000187209">
    <property type="component" value="Unassembled WGS sequence"/>
</dbReference>
<dbReference type="PANTHER" id="PTHR15830:SF10">
    <property type="entry name" value="TELOMERE LENGTH REGULATION PROTEIN TEL2 HOMOLOG"/>
    <property type="match status" value="1"/>
</dbReference>
<dbReference type="AlphaFoldDB" id="A0A1R2CVH0"/>
<evidence type="ECO:0000313" key="5">
    <source>
        <dbReference type="Proteomes" id="UP000187209"/>
    </source>
</evidence>
<dbReference type="GO" id="GO:0042162">
    <property type="term" value="F:telomeric DNA binding"/>
    <property type="evidence" value="ECO:0007669"/>
    <property type="project" value="TreeGrafter"/>
</dbReference>
<dbReference type="Gene3D" id="1.25.40.720">
    <property type="entry name" value="Telomere length regulation protein 2, C-terminal domain"/>
    <property type="match status" value="1"/>
</dbReference>
<feature type="region of interest" description="Disordered" evidence="2">
    <location>
        <begin position="1"/>
        <end position="22"/>
    </location>
</feature>
<dbReference type="PANTHER" id="PTHR15830">
    <property type="entry name" value="TELOMERE LENGTH REGULATION PROTEIN TEL2 FAMILY MEMBER"/>
    <property type="match status" value="1"/>
</dbReference>
<dbReference type="InterPro" id="IPR038528">
    <property type="entry name" value="TEL2_C_sf"/>
</dbReference>
<comment type="caution">
    <text evidence="4">The sequence shown here is derived from an EMBL/GenBank/DDBJ whole genome shotgun (WGS) entry which is preliminary data.</text>
</comment>
<sequence>MEITELESINNQVQPTPESSYNTNNAEDEIIKELEKTWQSKVDLKVEWPIHKKILIKMPDKIKDPSKKLGFKYFLTLCTCAINMDLEDPYYYSICLDFLNTLIFLRKTDAIISSLKSTNLLKPNLLTLISELSPANIFFMSLFRSSQDNEIHVFFPSLPNKTSEFLCFQLPLKVYLVEESKKVSRLIKHYNLINRSLGTLCKIWADPLFLVHSPQNNKRKNHIALTIIIHELIYKNLDLESSQSLFPGIQKRLASNIPEVSMSGLVIASRVSQLLESKEIIEFTLDKYVQGETVIANEESSDEEVEKFDPSLVRKSYYMHDLVQGLISQDRDRFLSALNSASDLIKSDLSDMDLHLESLAEIFLKLENTFNYPQFEDLRFECLINLTYQRPEIMSEILTKRIQESCTINQKLLVLDVLQAAAKQLANPPINETLSQVSNKKTSKYEVIHKRLEKKTRRFHRKPKESISRPNYFVKYFEIFVSRIIKNIDLKTHYLVISKAAYCLSELIEHVGPTCDIKIISQCVYLMKFIIKPLLTHEKREVLESILLLLYSISQKLDSSSVLDDFPSLASDIQEIIFILEHLPDDVQPLAAKSLLGLMNHTIINNHH</sequence>
<reference evidence="4 5" key="1">
    <citation type="submission" date="2016-11" db="EMBL/GenBank/DDBJ databases">
        <title>The macronuclear genome of Stentor coeruleus: a giant cell with tiny introns.</title>
        <authorList>
            <person name="Slabodnick M."/>
            <person name="Ruby J.G."/>
            <person name="Reiff S.B."/>
            <person name="Swart E.C."/>
            <person name="Gosai S."/>
            <person name="Prabakaran S."/>
            <person name="Witkowska E."/>
            <person name="Larue G.E."/>
            <person name="Fisher S."/>
            <person name="Freeman R.M."/>
            <person name="Gunawardena J."/>
            <person name="Chu W."/>
            <person name="Stover N.A."/>
            <person name="Gregory B.D."/>
            <person name="Nowacki M."/>
            <person name="Derisi J."/>
            <person name="Roy S.W."/>
            <person name="Marshall W.F."/>
            <person name="Sood P."/>
        </authorList>
    </citation>
    <scope>NUCLEOTIDE SEQUENCE [LARGE SCALE GENOMIC DNA]</scope>
    <source>
        <strain evidence="4">WM001</strain>
    </source>
</reference>
<evidence type="ECO:0000313" key="4">
    <source>
        <dbReference type="EMBL" id="OMJ93007.1"/>
    </source>
</evidence>